<keyword evidence="7" id="KW-1185">Reference proteome</keyword>
<evidence type="ECO:0000256" key="4">
    <source>
        <dbReference type="ARBA" id="ARBA00023033"/>
    </source>
</evidence>
<dbReference type="PANTHER" id="PTHR30137:SF16">
    <property type="entry name" value="BLL0895 PROTEIN"/>
    <property type="match status" value="1"/>
</dbReference>
<dbReference type="Proteomes" id="UP000597507">
    <property type="component" value="Unassembled WGS sequence"/>
</dbReference>
<dbReference type="InterPro" id="IPR050766">
    <property type="entry name" value="Bact_Lucif_Oxidored"/>
</dbReference>
<evidence type="ECO:0000259" key="5">
    <source>
        <dbReference type="Pfam" id="PF00296"/>
    </source>
</evidence>
<organism evidence="6 7">
    <name type="scientific">Caldovatus sediminis</name>
    <dbReference type="NCBI Taxonomy" id="2041189"/>
    <lineage>
        <taxon>Bacteria</taxon>
        <taxon>Pseudomonadati</taxon>
        <taxon>Pseudomonadota</taxon>
        <taxon>Alphaproteobacteria</taxon>
        <taxon>Acetobacterales</taxon>
        <taxon>Roseomonadaceae</taxon>
        <taxon>Caldovatus</taxon>
    </lineage>
</organism>
<dbReference type="PANTHER" id="PTHR30137">
    <property type="entry name" value="LUCIFERASE-LIKE MONOOXYGENASE"/>
    <property type="match status" value="1"/>
</dbReference>
<keyword evidence="2" id="KW-0285">Flavoprotein</keyword>
<proteinExistence type="inferred from homology"/>
<keyword evidence="3" id="KW-0560">Oxidoreductase</keyword>
<dbReference type="AlphaFoldDB" id="A0A8J3EB77"/>
<dbReference type="GO" id="GO:0016705">
    <property type="term" value="F:oxidoreductase activity, acting on paired donors, with incorporation or reduction of molecular oxygen"/>
    <property type="evidence" value="ECO:0007669"/>
    <property type="project" value="InterPro"/>
</dbReference>
<dbReference type="GO" id="GO:0004497">
    <property type="term" value="F:monooxygenase activity"/>
    <property type="evidence" value="ECO:0007669"/>
    <property type="project" value="UniProtKB-KW"/>
</dbReference>
<keyword evidence="4" id="KW-0503">Monooxygenase</keyword>
<gene>
    <name evidence="6" type="primary">luxA2</name>
    <name evidence="6" type="ORF">GCM10010964_10130</name>
</gene>
<protein>
    <submittedName>
        <fullName evidence="6">Alkane 1-monooxygenase</fullName>
    </submittedName>
</protein>
<evidence type="ECO:0000256" key="2">
    <source>
        <dbReference type="ARBA" id="ARBA00022630"/>
    </source>
</evidence>
<name>A0A8J3EB77_9PROT</name>
<comment type="caution">
    <text evidence="6">The sequence shown here is derived from an EMBL/GenBank/DDBJ whole genome shotgun (WGS) entry which is preliminary data.</text>
</comment>
<accession>A0A8J3EB77</accession>
<dbReference type="Gene3D" id="3.20.20.30">
    <property type="entry name" value="Luciferase-like domain"/>
    <property type="match status" value="1"/>
</dbReference>
<sequence>MPPGLAHWEERIMQFGYFAMPSHPPERGLKAGHDWDLQVLRWLDGLGYAEAWIGEHHTAPWEPHPAPDLLVAQALKETQRIRLGPGGFLLPYHHPAELANRVAMLDHLSEGRLNFGVAASGLPSDWAMFHVDGMSGVNREMTREALDIILRLWTEEAPFTHDGKFWKVSAPETMFGFLKPHIRPLQKPHPPIGVAGLSKNSDTLKLAGERGFLPMSLNLNPAYVGSHWESVEAGARRAGRTPDRRDWRLVREVFVAETDAEAWRLSVGGMMGRMMREYFLPLLANFGFLEYLKHSPEVPDSDVTVEYCARHNWLVGSPATVAEKLARIHEEVGGFGALLVFGFDYSENPEAWRTSLGLLAEEVLPRLSHLRTPAPAG</sequence>
<evidence type="ECO:0000256" key="3">
    <source>
        <dbReference type="ARBA" id="ARBA00023002"/>
    </source>
</evidence>
<feature type="domain" description="Luciferase-like" evidence="5">
    <location>
        <begin position="13"/>
        <end position="330"/>
    </location>
</feature>
<dbReference type="InterPro" id="IPR011251">
    <property type="entry name" value="Luciferase-like_dom"/>
</dbReference>
<comment type="similarity">
    <text evidence="1">Belongs to the bacterial luciferase oxidoreductase family.</text>
</comment>
<evidence type="ECO:0000313" key="6">
    <source>
        <dbReference type="EMBL" id="GGG23923.1"/>
    </source>
</evidence>
<dbReference type="GO" id="GO:0005829">
    <property type="term" value="C:cytosol"/>
    <property type="evidence" value="ECO:0007669"/>
    <property type="project" value="TreeGrafter"/>
</dbReference>
<reference evidence="6 7" key="1">
    <citation type="journal article" date="2014" name="Int. J. Syst. Evol. Microbiol.">
        <title>Complete genome sequence of Corynebacterium casei LMG S-19264T (=DSM 44701T), isolated from a smear-ripened cheese.</title>
        <authorList>
            <consortium name="US DOE Joint Genome Institute (JGI-PGF)"/>
            <person name="Walter F."/>
            <person name="Albersmeier A."/>
            <person name="Kalinowski J."/>
            <person name="Ruckert C."/>
        </authorList>
    </citation>
    <scope>NUCLEOTIDE SEQUENCE [LARGE SCALE GENOMIC DNA]</scope>
    <source>
        <strain evidence="6 7">CGMCC 1.16330</strain>
    </source>
</reference>
<dbReference type="SUPFAM" id="SSF51679">
    <property type="entry name" value="Bacterial luciferase-like"/>
    <property type="match status" value="1"/>
</dbReference>
<dbReference type="InterPro" id="IPR036661">
    <property type="entry name" value="Luciferase-like_sf"/>
</dbReference>
<dbReference type="EMBL" id="BMKS01000002">
    <property type="protein sequence ID" value="GGG23923.1"/>
    <property type="molecule type" value="Genomic_DNA"/>
</dbReference>
<evidence type="ECO:0000313" key="7">
    <source>
        <dbReference type="Proteomes" id="UP000597507"/>
    </source>
</evidence>
<dbReference type="Pfam" id="PF00296">
    <property type="entry name" value="Bac_luciferase"/>
    <property type="match status" value="1"/>
</dbReference>
<evidence type="ECO:0000256" key="1">
    <source>
        <dbReference type="ARBA" id="ARBA00010426"/>
    </source>
</evidence>